<dbReference type="Proteomes" id="UP001499895">
    <property type="component" value="Unassembled WGS sequence"/>
</dbReference>
<proteinExistence type="predicted"/>
<keyword evidence="2" id="KW-1185">Reference proteome</keyword>
<dbReference type="EMBL" id="BAAAHB010000012">
    <property type="protein sequence ID" value="GAA0454561.1"/>
    <property type="molecule type" value="Genomic_DNA"/>
</dbReference>
<gene>
    <name evidence="1" type="ORF">GCM10009544_16640</name>
</gene>
<reference evidence="1 2" key="1">
    <citation type="journal article" date="2019" name="Int. J. Syst. Evol. Microbiol.">
        <title>The Global Catalogue of Microorganisms (GCM) 10K type strain sequencing project: providing services to taxonomists for standard genome sequencing and annotation.</title>
        <authorList>
            <consortium name="The Broad Institute Genomics Platform"/>
            <consortium name="The Broad Institute Genome Sequencing Center for Infectious Disease"/>
            <person name="Wu L."/>
            <person name="Ma J."/>
        </authorList>
    </citation>
    <scope>NUCLEOTIDE SEQUENCE [LARGE SCALE GENOMIC DNA]</scope>
    <source>
        <strain evidence="1 2">JCM 10649</strain>
    </source>
</reference>
<comment type="caution">
    <text evidence="1">The sequence shown here is derived from an EMBL/GenBank/DDBJ whole genome shotgun (WGS) entry which is preliminary data.</text>
</comment>
<organism evidence="1 2">
    <name type="scientific">Streptomyces stramineus</name>
    <dbReference type="NCBI Taxonomy" id="173861"/>
    <lineage>
        <taxon>Bacteria</taxon>
        <taxon>Bacillati</taxon>
        <taxon>Actinomycetota</taxon>
        <taxon>Actinomycetes</taxon>
        <taxon>Kitasatosporales</taxon>
        <taxon>Streptomycetaceae</taxon>
        <taxon>Streptomyces</taxon>
    </lineage>
</organism>
<name>A0ABN0ZPD0_9ACTN</name>
<evidence type="ECO:0000313" key="1">
    <source>
        <dbReference type="EMBL" id="GAA0454561.1"/>
    </source>
</evidence>
<protein>
    <submittedName>
        <fullName evidence="1">Uncharacterized protein</fullName>
    </submittedName>
</protein>
<evidence type="ECO:0000313" key="2">
    <source>
        <dbReference type="Proteomes" id="UP001499895"/>
    </source>
</evidence>
<sequence>MELGVGQYGIEGGIARRLGPACAVMASARRAGSPGWQDALPCPGEVRGGLWPAPNLGQHAQPPQLLRPKALLQRL</sequence>
<accession>A0ABN0ZPD0</accession>